<dbReference type="NCBIfam" id="TIGR03124">
    <property type="entry name" value="citrate_citX"/>
    <property type="match status" value="1"/>
</dbReference>
<evidence type="ECO:0000256" key="1">
    <source>
        <dbReference type="ARBA" id="ARBA00012524"/>
    </source>
</evidence>
<evidence type="ECO:0000313" key="6">
    <source>
        <dbReference type="EMBL" id="SHO55190.1"/>
    </source>
</evidence>
<keyword evidence="6" id="KW-0456">Lyase</keyword>
<comment type="catalytic activity">
    <reaction evidence="4">
        <text>apo-[citrate lyase ACP] + 2'-(5''-triphospho-alpha-D-ribosyl)-3'-dephospho-CoA = holo-[citrate lyase ACP] + diphosphate</text>
        <dbReference type="Rhea" id="RHEA:16333"/>
        <dbReference type="Rhea" id="RHEA-COMP:10157"/>
        <dbReference type="Rhea" id="RHEA-COMP:10158"/>
        <dbReference type="ChEBI" id="CHEBI:29999"/>
        <dbReference type="ChEBI" id="CHEBI:33019"/>
        <dbReference type="ChEBI" id="CHEBI:61378"/>
        <dbReference type="ChEBI" id="CHEBI:82683"/>
        <dbReference type="EC" id="2.7.7.61"/>
    </reaction>
</comment>
<keyword evidence="3 6" id="KW-0548">Nucleotidyltransferase</keyword>
<keyword evidence="2 6" id="KW-0808">Transferase</keyword>
<evidence type="ECO:0000313" key="7">
    <source>
        <dbReference type="Proteomes" id="UP000184600"/>
    </source>
</evidence>
<name>A0A1M7YRF8_9VIBR</name>
<keyword evidence="7" id="KW-1185">Reference proteome</keyword>
<dbReference type="Pfam" id="PF03802">
    <property type="entry name" value="CitX"/>
    <property type="match status" value="1"/>
</dbReference>
<dbReference type="EC" id="2.7.7.61" evidence="1"/>
<feature type="compositionally biased region" description="Basic and acidic residues" evidence="5">
    <location>
        <begin position="13"/>
        <end position="27"/>
    </location>
</feature>
<dbReference type="GO" id="GO:0050519">
    <property type="term" value="F:holo-citrate lyase synthase activity"/>
    <property type="evidence" value="ECO:0007669"/>
    <property type="project" value="UniProtKB-EC"/>
</dbReference>
<dbReference type="Proteomes" id="UP000184600">
    <property type="component" value="Unassembled WGS sequence"/>
</dbReference>
<organism evidence="6 7">
    <name type="scientific">Vibrio quintilis</name>
    <dbReference type="NCBI Taxonomy" id="1117707"/>
    <lineage>
        <taxon>Bacteria</taxon>
        <taxon>Pseudomonadati</taxon>
        <taxon>Pseudomonadota</taxon>
        <taxon>Gammaproteobacteria</taxon>
        <taxon>Vibrionales</taxon>
        <taxon>Vibrionaceae</taxon>
        <taxon>Vibrio</taxon>
    </lineage>
</organism>
<dbReference type="RefSeq" id="WP_083601525.1">
    <property type="nucleotide sequence ID" value="NZ_AP024897.1"/>
</dbReference>
<dbReference type="InterPro" id="IPR005551">
    <property type="entry name" value="CitX"/>
</dbReference>
<feature type="compositionally biased region" description="Polar residues" evidence="5">
    <location>
        <begin position="1"/>
        <end position="11"/>
    </location>
</feature>
<dbReference type="GO" id="GO:0051191">
    <property type="term" value="P:prosthetic group biosynthetic process"/>
    <property type="evidence" value="ECO:0007669"/>
    <property type="project" value="InterPro"/>
</dbReference>
<feature type="region of interest" description="Disordered" evidence="5">
    <location>
        <begin position="1"/>
        <end position="27"/>
    </location>
</feature>
<dbReference type="AlphaFoldDB" id="A0A1M7YRF8"/>
<reference evidence="7" key="1">
    <citation type="submission" date="2016-12" db="EMBL/GenBank/DDBJ databases">
        <authorList>
            <person name="Rodrigo-Torres L."/>
            <person name="Arahal R.D."/>
            <person name="Lucena T."/>
        </authorList>
    </citation>
    <scope>NUCLEOTIDE SEQUENCE [LARGE SCALE GENOMIC DNA]</scope>
</reference>
<dbReference type="EMBL" id="FRFG01000012">
    <property type="protein sequence ID" value="SHO55190.1"/>
    <property type="molecule type" value="Genomic_DNA"/>
</dbReference>
<evidence type="ECO:0000256" key="5">
    <source>
        <dbReference type="SAM" id="MobiDB-lite"/>
    </source>
</evidence>
<evidence type="ECO:0000256" key="4">
    <source>
        <dbReference type="ARBA" id="ARBA00048574"/>
    </source>
</evidence>
<protein>
    <recommendedName>
        <fullName evidence="1">citrate lyase holo-[acyl-carrier protein] synthase</fullName>
        <ecNumber evidence="1">2.7.7.61</ecNumber>
    </recommendedName>
</protein>
<gene>
    <name evidence="6" type="primary">citX_1</name>
    <name evidence="6" type="ORF">VQ7734_00909</name>
</gene>
<sequence>MTEACNEQTVSLKADDHDTASLADPARDHGPVVGLEAVLANKEARVKRQRDWLKRHGMPLVSFSVNMPGPEKMTGISKQIFKQGVQAIEAACKELGWTIAGEQILLQETGPEGIFAIDARSAMMLKKQMITIERSHPLGRLMDLDVLDESGKIISRKGQQMPRRKCLICDEDAVVCARSRKHPLDELILRIKEIVNDEQCCR</sequence>
<evidence type="ECO:0000256" key="2">
    <source>
        <dbReference type="ARBA" id="ARBA00022679"/>
    </source>
</evidence>
<evidence type="ECO:0000256" key="3">
    <source>
        <dbReference type="ARBA" id="ARBA00022695"/>
    </source>
</evidence>
<dbReference type="OrthoDB" id="3196716at2"/>
<accession>A0A1M7YRF8</accession>
<dbReference type="GO" id="GO:0016829">
    <property type="term" value="F:lyase activity"/>
    <property type="evidence" value="ECO:0007669"/>
    <property type="project" value="UniProtKB-KW"/>
</dbReference>
<dbReference type="STRING" id="1117707.VQ7734_00909"/>
<proteinExistence type="predicted"/>
<dbReference type="NCBIfam" id="NF002383">
    <property type="entry name" value="PRK01392.1"/>
    <property type="match status" value="1"/>
</dbReference>